<evidence type="ECO:0000256" key="11">
    <source>
        <dbReference type="ARBA" id="ARBA00023033"/>
    </source>
</evidence>
<comment type="subcellular location">
    <subcellularLocation>
        <location evidence="3">Endoplasmic reticulum membrane</location>
        <topology evidence="3">Peripheral membrane protein</topology>
    </subcellularLocation>
    <subcellularLocation>
        <location evidence="2">Microsome membrane</location>
        <topology evidence="2">Peripheral membrane protein</topology>
    </subcellularLocation>
</comment>
<keyword evidence="12 15" id="KW-0472">Membrane</keyword>
<dbReference type="PRINTS" id="PR00463">
    <property type="entry name" value="EP450I"/>
</dbReference>
<evidence type="ECO:0000256" key="6">
    <source>
        <dbReference type="ARBA" id="ARBA00022723"/>
    </source>
</evidence>
<evidence type="ECO:0000256" key="7">
    <source>
        <dbReference type="ARBA" id="ARBA00022824"/>
    </source>
</evidence>
<evidence type="ECO:0000313" key="17">
    <source>
        <dbReference type="Proteomes" id="UP001378592"/>
    </source>
</evidence>
<dbReference type="GO" id="GO:0005506">
    <property type="term" value="F:iron ion binding"/>
    <property type="evidence" value="ECO:0007669"/>
    <property type="project" value="InterPro"/>
</dbReference>
<dbReference type="GO" id="GO:0020037">
    <property type="term" value="F:heme binding"/>
    <property type="evidence" value="ECO:0007669"/>
    <property type="project" value="InterPro"/>
</dbReference>
<evidence type="ECO:0000256" key="2">
    <source>
        <dbReference type="ARBA" id="ARBA00004174"/>
    </source>
</evidence>
<sequence>MSPVEKVKALLQWVFSSVLVPVAVIWRLIRQRIHLLHLAEKMPGPRAYPLIGNALDAKSFKPSDIFRHFLRYDEIYGRTLRYYLGPFLFVYTRETKDMEMLLSNQKYAEKGFLYKVLNLWLGTGLVTSGGEKWRSRRKALTPAFHFKIVDQFVQVFNSCGDEFVRQLRKQAGDADFNVYPPAELFTLDVICEAAMGVKINAQTQSNSSYVNAVRQVSSMTISRVFQPWYIPDFIFLNSPIGRKYKKMLKILHGTTQMVIQERREELEKIWSQNTFMNVDELGRRRRIAFLDLLLWNARDGSISDADIGHEVETFMFAGHDTTASALTFTMLLLSRHMDAQDKILKELESVFDPQQPLELSLQKLSELKYLEMVVKESLRIYPPVPVFNRRNPEDTALVSGHVMPEGCSITISPFGIHRDPEIFPEPERFIPERFSPEESARRHPYAYIPFSAGPRNCIGQRFAMLELKSVLAKVVWNFRLLPAPDFEPELTWELTLQSANGIHVRLQDRKLN</sequence>
<dbReference type="GO" id="GO:0005789">
    <property type="term" value="C:endoplasmic reticulum membrane"/>
    <property type="evidence" value="ECO:0007669"/>
    <property type="project" value="UniProtKB-SubCell"/>
</dbReference>
<evidence type="ECO:0000256" key="1">
    <source>
        <dbReference type="ARBA" id="ARBA00001971"/>
    </source>
</evidence>
<dbReference type="GO" id="GO:0004497">
    <property type="term" value="F:monooxygenase activity"/>
    <property type="evidence" value="ECO:0007669"/>
    <property type="project" value="UniProtKB-KW"/>
</dbReference>
<dbReference type="EMBL" id="JAZDUA010000003">
    <property type="protein sequence ID" value="KAK7874322.1"/>
    <property type="molecule type" value="Genomic_DNA"/>
</dbReference>
<name>A0AAN9WFF6_9ORTH</name>
<evidence type="ECO:0000256" key="14">
    <source>
        <dbReference type="RuleBase" id="RU000461"/>
    </source>
</evidence>
<keyword evidence="15" id="KW-1133">Transmembrane helix</keyword>
<comment type="similarity">
    <text evidence="4 14">Belongs to the cytochrome P450 family.</text>
</comment>
<dbReference type="InterPro" id="IPR002401">
    <property type="entry name" value="Cyt_P450_E_grp-I"/>
</dbReference>
<evidence type="ECO:0008006" key="18">
    <source>
        <dbReference type="Google" id="ProtNLM"/>
    </source>
</evidence>
<dbReference type="InterPro" id="IPR001128">
    <property type="entry name" value="Cyt_P450"/>
</dbReference>
<protein>
    <recommendedName>
        <fullName evidence="18">Cytochrome P450</fullName>
    </recommendedName>
</protein>
<evidence type="ECO:0000256" key="12">
    <source>
        <dbReference type="ARBA" id="ARBA00023136"/>
    </source>
</evidence>
<comment type="caution">
    <text evidence="16">The sequence shown here is derived from an EMBL/GenBank/DDBJ whole genome shotgun (WGS) entry which is preliminary data.</text>
</comment>
<feature type="binding site" description="axial binding residue" evidence="13">
    <location>
        <position position="457"/>
    </location>
    <ligand>
        <name>heme</name>
        <dbReference type="ChEBI" id="CHEBI:30413"/>
    </ligand>
    <ligandPart>
        <name>Fe</name>
        <dbReference type="ChEBI" id="CHEBI:18248"/>
    </ligandPart>
</feature>
<gene>
    <name evidence="16" type="ORF">R5R35_007797</name>
</gene>
<keyword evidence="17" id="KW-1185">Reference proteome</keyword>
<dbReference type="PRINTS" id="PR00385">
    <property type="entry name" value="P450"/>
</dbReference>
<keyword evidence="6 13" id="KW-0479">Metal-binding</keyword>
<dbReference type="PROSITE" id="PS00086">
    <property type="entry name" value="CYTOCHROME_P450"/>
    <property type="match status" value="1"/>
</dbReference>
<keyword evidence="15" id="KW-0812">Transmembrane</keyword>
<keyword evidence="11 14" id="KW-0503">Monooxygenase</keyword>
<dbReference type="GO" id="GO:0016705">
    <property type="term" value="F:oxidoreductase activity, acting on paired donors, with incorporation or reduction of molecular oxygen"/>
    <property type="evidence" value="ECO:0007669"/>
    <property type="project" value="InterPro"/>
</dbReference>
<keyword evidence="8" id="KW-0492">Microsome</keyword>
<keyword evidence="5 13" id="KW-0349">Heme</keyword>
<evidence type="ECO:0000313" key="16">
    <source>
        <dbReference type="EMBL" id="KAK7874322.1"/>
    </source>
</evidence>
<keyword evidence="10 13" id="KW-0408">Iron</keyword>
<dbReference type="PANTHER" id="PTHR24291:SF189">
    <property type="entry name" value="CYTOCHROME P450 4C3-RELATED"/>
    <property type="match status" value="1"/>
</dbReference>
<organism evidence="16 17">
    <name type="scientific">Gryllus longicercus</name>
    <dbReference type="NCBI Taxonomy" id="2509291"/>
    <lineage>
        <taxon>Eukaryota</taxon>
        <taxon>Metazoa</taxon>
        <taxon>Ecdysozoa</taxon>
        <taxon>Arthropoda</taxon>
        <taxon>Hexapoda</taxon>
        <taxon>Insecta</taxon>
        <taxon>Pterygota</taxon>
        <taxon>Neoptera</taxon>
        <taxon>Polyneoptera</taxon>
        <taxon>Orthoptera</taxon>
        <taxon>Ensifera</taxon>
        <taxon>Gryllidea</taxon>
        <taxon>Grylloidea</taxon>
        <taxon>Gryllidae</taxon>
        <taxon>Gryllinae</taxon>
        <taxon>Gryllus</taxon>
    </lineage>
</organism>
<dbReference type="Pfam" id="PF00067">
    <property type="entry name" value="p450"/>
    <property type="match status" value="1"/>
</dbReference>
<dbReference type="InterPro" id="IPR017972">
    <property type="entry name" value="Cyt_P450_CS"/>
</dbReference>
<dbReference type="AlphaFoldDB" id="A0AAN9WFF6"/>
<proteinExistence type="inferred from homology"/>
<evidence type="ECO:0000256" key="3">
    <source>
        <dbReference type="ARBA" id="ARBA00004406"/>
    </source>
</evidence>
<dbReference type="InterPro" id="IPR050196">
    <property type="entry name" value="Cytochrome_P450_Monoox"/>
</dbReference>
<evidence type="ECO:0000256" key="15">
    <source>
        <dbReference type="SAM" id="Phobius"/>
    </source>
</evidence>
<evidence type="ECO:0000256" key="8">
    <source>
        <dbReference type="ARBA" id="ARBA00022848"/>
    </source>
</evidence>
<accession>A0AAN9WFF6</accession>
<dbReference type="Proteomes" id="UP001378592">
    <property type="component" value="Unassembled WGS sequence"/>
</dbReference>
<evidence type="ECO:0000256" key="9">
    <source>
        <dbReference type="ARBA" id="ARBA00023002"/>
    </source>
</evidence>
<evidence type="ECO:0000256" key="4">
    <source>
        <dbReference type="ARBA" id="ARBA00010617"/>
    </source>
</evidence>
<reference evidence="16 17" key="1">
    <citation type="submission" date="2024-03" db="EMBL/GenBank/DDBJ databases">
        <title>The genome assembly and annotation of the cricket Gryllus longicercus Weissman &amp; Gray.</title>
        <authorList>
            <person name="Szrajer S."/>
            <person name="Gray D."/>
            <person name="Ylla G."/>
        </authorList>
    </citation>
    <scope>NUCLEOTIDE SEQUENCE [LARGE SCALE GENOMIC DNA]</scope>
    <source>
        <strain evidence="16">DAG 2021-001</strain>
        <tissue evidence="16">Whole body minus gut</tissue>
    </source>
</reference>
<dbReference type="PANTHER" id="PTHR24291">
    <property type="entry name" value="CYTOCHROME P450 FAMILY 4"/>
    <property type="match status" value="1"/>
</dbReference>
<dbReference type="SUPFAM" id="SSF48264">
    <property type="entry name" value="Cytochrome P450"/>
    <property type="match status" value="1"/>
</dbReference>
<feature type="transmembrane region" description="Helical" evidence="15">
    <location>
        <begin position="12"/>
        <end position="29"/>
    </location>
</feature>
<dbReference type="InterPro" id="IPR036396">
    <property type="entry name" value="Cyt_P450_sf"/>
</dbReference>
<comment type="cofactor">
    <cofactor evidence="1 13">
        <name>heme</name>
        <dbReference type="ChEBI" id="CHEBI:30413"/>
    </cofactor>
</comment>
<dbReference type="CDD" id="cd20628">
    <property type="entry name" value="CYP4"/>
    <property type="match status" value="1"/>
</dbReference>
<evidence type="ECO:0000256" key="5">
    <source>
        <dbReference type="ARBA" id="ARBA00022617"/>
    </source>
</evidence>
<evidence type="ECO:0000256" key="10">
    <source>
        <dbReference type="ARBA" id="ARBA00023004"/>
    </source>
</evidence>
<keyword evidence="7" id="KW-0256">Endoplasmic reticulum</keyword>
<dbReference type="Gene3D" id="1.10.630.10">
    <property type="entry name" value="Cytochrome P450"/>
    <property type="match status" value="1"/>
</dbReference>
<keyword evidence="9 14" id="KW-0560">Oxidoreductase</keyword>
<evidence type="ECO:0000256" key="13">
    <source>
        <dbReference type="PIRSR" id="PIRSR602401-1"/>
    </source>
</evidence>